<dbReference type="Proteomes" id="UP000017836">
    <property type="component" value="Unassembled WGS sequence"/>
</dbReference>
<dbReference type="Gramene" id="ERN20533">
    <property type="protein sequence ID" value="ERN20533"/>
    <property type="gene ID" value="AMTR_s00068p00198690"/>
</dbReference>
<evidence type="ECO:0000313" key="1">
    <source>
        <dbReference type="EMBL" id="ERN20533.1"/>
    </source>
</evidence>
<dbReference type="AlphaFoldDB" id="U5DIY2"/>
<reference evidence="2" key="1">
    <citation type="journal article" date="2013" name="Science">
        <title>The Amborella genome and the evolution of flowering plants.</title>
        <authorList>
            <consortium name="Amborella Genome Project"/>
        </authorList>
    </citation>
    <scope>NUCLEOTIDE SEQUENCE [LARGE SCALE GENOMIC DNA]</scope>
</reference>
<dbReference type="HOGENOM" id="CLU_2362540_0_0_1"/>
<proteinExistence type="predicted"/>
<dbReference type="EMBL" id="KI392059">
    <property type="protein sequence ID" value="ERN20533.1"/>
    <property type="molecule type" value="Genomic_DNA"/>
</dbReference>
<accession>U5DIY2</accession>
<keyword evidence="2" id="KW-1185">Reference proteome</keyword>
<sequence length="96" mass="10459">MSASGAALPSATVYQNYCPEQLTRRPTGKHDPKPHVKVAVNACFCANNGRRRTINVVPVTATMALVVEMLPISDPDYELPTITMVSLRSGSMLRML</sequence>
<protein>
    <submittedName>
        <fullName evidence="1">Uncharacterized protein</fullName>
    </submittedName>
</protein>
<organism evidence="1 2">
    <name type="scientific">Amborella trichopoda</name>
    <dbReference type="NCBI Taxonomy" id="13333"/>
    <lineage>
        <taxon>Eukaryota</taxon>
        <taxon>Viridiplantae</taxon>
        <taxon>Streptophyta</taxon>
        <taxon>Embryophyta</taxon>
        <taxon>Tracheophyta</taxon>
        <taxon>Spermatophyta</taxon>
        <taxon>Magnoliopsida</taxon>
        <taxon>Amborellales</taxon>
        <taxon>Amborellaceae</taxon>
        <taxon>Amborella</taxon>
    </lineage>
</organism>
<name>U5DIY2_AMBTC</name>
<evidence type="ECO:0000313" key="2">
    <source>
        <dbReference type="Proteomes" id="UP000017836"/>
    </source>
</evidence>
<gene>
    <name evidence="1" type="ORF">AMTR_s00068p00198690</name>
</gene>